<proteinExistence type="predicted"/>
<dbReference type="Proteomes" id="UP000600080">
    <property type="component" value="Unassembled WGS sequence"/>
</dbReference>
<evidence type="ECO:0000313" key="2">
    <source>
        <dbReference type="Proteomes" id="UP000600080"/>
    </source>
</evidence>
<keyword evidence="2" id="KW-1185">Reference proteome</keyword>
<evidence type="ECO:0008006" key="3">
    <source>
        <dbReference type="Google" id="ProtNLM"/>
    </source>
</evidence>
<reference evidence="2" key="1">
    <citation type="journal article" date="2019" name="Int. J. Syst. Evol. Microbiol.">
        <title>The Global Catalogue of Microorganisms (GCM) 10K type strain sequencing project: providing services to taxonomists for standard genome sequencing and annotation.</title>
        <authorList>
            <consortium name="The Broad Institute Genomics Platform"/>
            <consortium name="The Broad Institute Genome Sequencing Center for Infectious Disease"/>
            <person name="Wu L."/>
            <person name="Ma J."/>
        </authorList>
    </citation>
    <scope>NUCLEOTIDE SEQUENCE [LARGE SCALE GENOMIC DNA]</scope>
    <source>
        <strain evidence="2">CGMCC 4.7323</strain>
    </source>
</reference>
<sequence>MREGLTMVSAAPRLVLLGAHEGVRVVRAVRLAAHYGVPRLPAADLLNRRQPLPPGGYVLDSAPHLLDEPSGIGSLRPALAFADLVVLLRGAEWTGADESCRVLRYYEARGMLAAFAPQAPDGDLIVAVDAVLRGRDRDPPDGPPDGP</sequence>
<protein>
    <recommendedName>
        <fullName evidence="3">DNA-binding protein</fullName>
    </recommendedName>
</protein>
<name>A0ABQ2J5B2_9ACTN</name>
<accession>A0ABQ2J5B2</accession>
<evidence type="ECO:0000313" key="1">
    <source>
        <dbReference type="EMBL" id="GGN37533.1"/>
    </source>
</evidence>
<comment type="caution">
    <text evidence="1">The sequence shown here is derived from an EMBL/GenBank/DDBJ whole genome shotgun (WGS) entry which is preliminary data.</text>
</comment>
<dbReference type="EMBL" id="BMND01000003">
    <property type="protein sequence ID" value="GGN37533.1"/>
    <property type="molecule type" value="Genomic_DNA"/>
</dbReference>
<gene>
    <name evidence="1" type="ORF">GCM10012285_12360</name>
</gene>
<organism evidence="1 2">
    <name type="scientific">Streptomyces kronopolitis</name>
    <dbReference type="NCBI Taxonomy" id="1612435"/>
    <lineage>
        <taxon>Bacteria</taxon>
        <taxon>Bacillati</taxon>
        <taxon>Actinomycetota</taxon>
        <taxon>Actinomycetes</taxon>
        <taxon>Kitasatosporales</taxon>
        <taxon>Streptomycetaceae</taxon>
        <taxon>Streptomyces</taxon>
    </lineage>
</organism>